<sequence length="284" mass="29022">MTATADATPAASARQDGGYSSPLPTPRPHLGHALASEWTKLTSVRSTVWTLGSLVALVVGIGVFAVLQTGSADYKSIPFVAPALFGMMVGQLAVMVLGVLTVSSEYGTGLIRTTLTAAPDRLRVLTAKYLVFGAVAFGVTLGSVAFVGISAALLRNGPEAGYHGAGEWVGALGGCLYVTLLGVLALAVGALVRHSAGGIAIMLGLVTMPPVLGAILTGWPVSREIGLTVVRYNAPMGLIQLFGLPNSGMDGSPTPSDLAQLGLLVLVTALAVTASYVVVRRRDV</sequence>
<gene>
    <name evidence="3" type="ORF">SLAV_12825</name>
</gene>
<evidence type="ECO:0000256" key="1">
    <source>
        <dbReference type="SAM" id="MobiDB-lite"/>
    </source>
</evidence>
<evidence type="ECO:0000313" key="3">
    <source>
        <dbReference type="EMBL" id="ATZ24424.1"/>
    </source>
</evidence>
<feature type="transmembrane region" description="Helical" evidence="2">
    <location>
        <begin position="258"/>
        <end position="279"/>
    </location>
</feature>
<reference evidence="3 4" key="1">
    <citation type="submission" date="2017-11" db="EMBL/GenBank/DDBJ databases">
        <title>Complete genome sequence of Streptomyces lavendulae subsp. lavendulae CCM 3239 (formerly 'Streptomyces aureofaciens CCM 3239'), the producer of the angucycline-type antibiotic auricin.</title>
        <authorList>
            <person name="Busche T."/>
            <person name="Novakova R."/>
            <person name="Al'Dilaimi A."/>
            <person name="Homerova D."/>
            <person name="Feckova L."/>
            <person name="Rezuchova B."/>
            <person name="Mingyar E."/>
            <person name="Csolleiova D."/>
            <person name="Bekeova C."/>
            <person name="Winkler A."/>
            <person name="Sevcikova B."/>
            <person name="Kalinowski J."/>
            <person name="Kormanec J."/>
            <person name="Ruckert C."/>
        </authorList>
    </citation>
    <scope>NUCLEOTIDE SEQUENCE [LARGE SCALE GENOMIC DNA]</scope>
    <source>
        <strain evidence="3 4">CCM 3239</strain>
    </source>
</reference>
<dbReference type="GeneID" id="49383621"/>
<protein>
    <submittedName>
        <fullName evidence="3">ABC-2 family transporter protein</fullName>
    </submittedName>
</protein>
<evidence type="ECO:0000256" key="2">
    <source>
        <dbReference type="SAM" id="Phobius"/>
    </source>
</evidence>
<feature type="transmembrane region" description="Helical" evidence="2">
    <location>
        <begin position="199"/>
        <end position="219"/>
    </location>
</feature>
<feature type="transmembrane region" description="Helical" evidence="2">
    <location>
        <begin position="48"/>
        <end position="67"/>
    </location>
</feature>
<keyword evidence="2" id="KW-1133">Transmembrane helix</keyword>
<keyword evidence="4" id="KW-1185">Reference proteome</keyword>
<keyword evidence="2" id="KW-0812">Transmembrane</keyword>
<keyword evidence="2" id="KW-0472">Membrane</keyword>
<dbReference type="KEGG" id="slx:SLAV_12825"/>
<feature type="compositionally biased region" description="Low complexity" evidence="1">
    <location>
        <begin position="1"/>
        <end position="13"/>
    </location>
</feature>
<dbReference type="EMBL" id="CP024985">
    <property type="protein sequence ID" value="ATZ24424.1"/>
    <property type="molecule type" value="Genomic_DNA"/>
</dbReference>
<feature type="transmembrane region" description="Helical" evidence="2">
    <location>
        <begin position="129"/>
        <end position="153"/>
    </location>
</feature>
<dbReference type="OrthoDB" id="3297477at2"/>
<proteinExistence type="predicted"/>
<accession>A0A2K8PCF6</accession>
<feature type="region of interest" description="Disordered" evidence="1">
    <location>
        <begin position="1"/>
        <end position="26"/>
    </location>
</feature>
<organism evidence="3 4">
    <name type="scientific">Streptomyces lavendulae subsp. lavendulae</name>
    <dbReference type="NCBI Taxonomy" id="58340"/>
    <lineage>
        <taxon>Bacteria</taxon>
        <taxon>Bacillati</taxon>
        <taxon>Actinomycetota</taxon>
        <taxon>Actinomycetes</taxon>
        <taxon>Kitasatosporales</taxon>
        <taxon>Streptomycetaceae</taxon>
        <taxon>Streptomyces</taxon>
    </lineage>
</organism>
<dbReference type="RefSeq" id="WP_030235839.1">
    <property type="nucleotide sequence ID" value="NZ_CP024985.1"/>
</dbReference>
<dbReference type="Proteomes" id="UP000231791">
    <property type="component" value="Chromosome"/>
</dbReference>
<evidence type="ECO:0000313" key="4">
    <source>
        <dbReference type="Proteomes" id="UP000231791"/>
    </source>
</evidence>
<feature type="transmembrane region" description="Helical" evidence="2">
    <location>
        <begin position="168"/>
        <end position="192"/>
    </location>
</feature>
<feature type="transmembrane region" description="Helical" evidence="2">
    <location>
        <begin position="79"/>
        <end position="102"/>
    </location>
</feature>
<dbReference type="AlphaFoldDB" id="A0A2K8PCF6"/>
<name>A0A2K8PCF6_STRLA</name>